<keyword evidence="3" id="KW-1185">Reference proteome</keyword>
<dbReference type="EMBL" id="JANJYJ010000004">
    <property type="protein sequence ID" value="KAK3219066.1"/>
    <property type="molecule type" value="Genomic_DNA"/>
</dbReference>
<feature type="domain" description="Reverse transcriptase zinc-binding" evidence="1">
    <location>
        <begin position="59"/>
        <end position="131"/>
    </location>
</feature>
<gene>
    <name evidence="2" type="ORF">Dsin_013036</name>
</gene>
<accession>A0AAE0E8L4</accession>
<evidence type="ECO:0000313" key="2">
    <source>
        <dbReference type="EMBL" id="KAK3219066.1"/>
    </source>
</evidence>
<reference evidence="2" key="1">
    <citation type="journal article" date="2023" name="Plant J.">
        <title>Genome sequences and population genomics provide insights into the demographic history, inbreeding, and mutation load of two 'living fossil' tree species of Dipteronia.</title>
        <authorList>
            <person name="Feng Y."/>
            <person name="Comes H.P."/>
            <person name="Chen J."/>
            <person name="Zhu S."/>
            <person name="Lu R."/>
            <person name="Zhang X."/>
            <person name="Li P."/>
            <person name="Qiu J."/>
            <person name="Olsen K.M."/>
            <person name="Qiu Y."/>
        </authorList>
    </citation>
    <scope>NUCLEOTIDE SEQUENCE</scope>
    <source>
        <strain evidence="2">NBL</strain>
    </source>
</reference>
<proteinExistence type="predicted"/>
<name>A0AAE0E8L4_9ROSI</name>
<protein>
    <recommendedName>
        <fullName evidence="1">Reverse transcriptase zinc-binding domain-containing protein</fullName>
    </recommendedName>
</protein>
<sequence length="226" mass="25789">MDFGSWHGQRWVWMVPLRRQVFDWENDQWWAFLSRIEHLNPRSLPLDALAWSFSSNGAFSVGSFSRCLEDSSSNVLAEFTFVWQGIFPHKIEVFTWQLLRGKIMVRQVMGRFGFSPNLSMECPMCKSKIENQVIFKDTEMGISQAVDMVKFRVAWWFKHHGSGTSDLITSLLLNINDRCSISKPTKAFTVDDRPPSVIGALKFNVDGDANGIHGSYLSVEVCSILA</sequence>
<evidence type="ECO:0000313" key="3">
    <source>
        <dbReference type="Proteomes" id="UP001281410"/>
    </source>
</evidence>
<organism evidence="2 3">
    <name type="scientific">Dipteronia sinensis</name>
    <dbReference type="NCBI Taxonomy" id="43782"/>
    <lineage>
        <taxon>Eukaryota</taxon>
        <taxon>Viridiplantae</taxon>
        <taxon>Streptophyta</taxon>
        <taxon>Embryophyta</taxon>
        <taxon>Tracheophyta</taxon>
        <taxon>Spermatophyta</taxon>
        <taxon>Magnoliopsida</taxon>
        <taxon>eudicotyledons</taxon>
        <taxon>Gunneridae</taxon>
        <taxon>Pentapetalae</taxon>
        <taxon>rosids</taxon>
        <taxon>malvids</taxon>
        <taxon>Sapindales</taxon>
        <taxon>Sapindaceae</taxon>
        <taxon>Hippocastanoideae</taxon>
        <taxon>Acereae</taxon>
        <taxon>Dipteronia</taxon>
    </lineage>
</organism>
<dbReference type="AlphaFoldDB" id="A0AAE0E8L4"/>
<dbReference type="Proteomes" id="UP001281410">
    <property type="component" value="Unassembled WGS sequence"/>
</dbReference>
<comment type="caution">
    <text evidence="2">The sequence shown here is derived from an EMBL/GenBank/DDBJ whole genome shotgun (WGS) entry which is preliminary data.</text>
</comment>
<dbReference type="InterPro" id="IPR026960">
    <property type="entry name" value="RVT-Znf"/>
</dbReference>
<evidence type="ECO:0000259" key="1">
    <source>
        <dbReference type="Pfam" id="PF13966"/>
    </source>
</evidence>
<dbReference type="Pfam" id="PF13966">
    <property type="entry name" value="zf-RVT"/>
    <property type="match status" value="1"/>
</dbReference>